<evidence type="ECO:0000256" key="16">
    <source>
        <dbReference type="SAM" id="MobiDB-lite"/>
    </source>
</evidence>
<comment type="caution">
    <text evidence="18">The sequence shown here is derived from an EMBL/GenBank/DDBJ whole genome shotgun (WGS) entry which is preliminary data.</text>
</comment>
<evidence type="ECO:0000256" key="8">
    <source>
        <dbReference type="ARBA" id="ARBA00023027"/>
    </source>
</evidence>
<dbReference type="FunFam" id="3.50.50.60:FF:000025">
    <property type="entry name" value="Dihydrolipoyl dehydrogenase"/>
    <property type="match status" value="1"/>
</dbReference>
<dbReference type="GO" id="GO:0045333">
    <property type="term" value="P:cellular respiration"/>
    <property type="evidence" value="ECO:0007669"/>
    <property type="project" value="UniProtKB-ARBA"/>
</dbReference>
<keyword evidence="13" id="KW-0547">Nucleotide-binding</keyword>
<evidence type="ECO:0000256" key="1">
    <source>
        <dbReference type="ARBA" id="ARBA00001938"/>
    </source>
</evidence>
<feature type="binding site" evidence="13">
    <location>
        <begin position="270"/>
        <end position="272"/>
    </location>
    <ligand>
        <name>FAD</name>
        <dbReference type="ChEBI" id="CHEBI:57692"/>
    </ligand>
</feature>
<dbReference type="InterPro" id="IPR036188">
    <property type="entry name" value="FAD/NAD-bd_sf"/>
</dbReference>
<feature type="binding site" evidence="13">
    <location>
        <position position="399"/>
    </location>
    <ligand>
        <name>NAD(+)</name>
        <dbReference type="ChEBI" id="CHEBI:57540"/>
    </ligand>
</feature>
<evidence type="ECO:0000256" key="14">
    <source>
        <dbReference type="PIRSR" id="PIRSR000350-4"/>
    </source>
</evidence>
<dbReference type="SUPFAM" id="SSF51905">
    <property type="entry name" value="FAD/NAD(P)-binding domain"/>
    <property type="match status" value="1"/>
</dbReference>
<dbReference type="GO" id="GO:1990234">
    <property type="term" value="C:transferase complex"/>
    <property type="evidence" value="ECO:0007669"/>
    <property type="project" value="UniProtKB-ARBA"/>
</dbReference>
<feature type="domain" description="Lipoyl-binding" evidence="17">
    <location>
        <begin position="2"/>
        <end position="77"/>
    </location>
</feature>
<evidence type="ECO:0000256" key="3">
    <source>
        <dbReference type="ARBA" id="ARBA00012608"/>
    </source>
</evidence>
<dbReference type="Pfam" id="PF07992">
    <property type="entry name" value="Pyr_redox_2"/>
    <property type="match status" value="1"/>
</dbReference>
<feature type="binding site" evidence="13">
    <location>
        <begin position="446"/>
        <end position="449"/>
    </location>
    <ligand>
        <name>FAD</name>
        <dbReference type="ChEBI" id="CHEBI:57692"/>
    </ligand>
</feature>
<dbReference type="InterPro" id="IPR003016">
    <property type="entry name" value="2-oxoA_DH_lipoyl-BS"/>
</dbReference>
<proteinExistence type="inferred from homology"/>
<dbReference type="PROSITE" id="PS50968">
    <property type="entry name" value="BIOTINYL_LIPOYL"/>
    <property type="match status" value="1"/>
</dbReference>
<dbReference type="GO" id="GO:0005737">
    <property type="term" value="C:cytoplasm"/>
    <property type="evidence" value="ECO:0007669"/>
    <property type="project" value="UniProtKB-ARBA"/>
</dbReference>
<dbReference type="PRINTS" id="PR00368">
    <property type="entry name" value="FADPNR"/>
</dbReference>
<dbReference type="AlphaFoldDB" id="A0A5R9J869"/>
<dbReference type="SUPFAM" id="SSF51230">
    <property type="entry name" value="Single hybrid motif"/>
    <property type="match status" value="1"/>
</dbReference>
<evidence type="ECO:0000256" key="5">
    <source>
        <dbReference type="ARBA" id="ARBA00022823"/>
    </source>
</evidence>
<name>A0A5R9J869_9PROT</name>
<comment type="catalytic activity">
    <reaction evidence="11 15">
        <text>N(6)-[(R)-dihydrolipoyl]-L-lysyl-[protein] + NAD(+) = N(6)-[(R)-lipoyl]-L-lysyl-[protein] + NADH + H(+)</text>
        <dbReference type="Rhea" id="RHEA:15045"/>
        <dbReference type="Rhea" id="RHEA-COMP:10474"/>
        <dbReference type="Rhea" id="RHEA-COMP:10475"/>
        <dbReference type="ChEBI" id="CHEBI:15378"/>
        <dbReference type="ChEBI" id="CHEBI:57540"/>
        <dbReference type="ChEBI" id="CHEBI:57945"/>
        <dbReference type="ChEBI" id="CHEBI:83099"/>
        <dbReference type="ChEBI" id="CHEBI:83100"/>
        <dbReference type="EC" id="1.8.1.4"/>
    </reaction>
</comment>
<dbReference type="InterPro" id="IPR006258">
    <property type="entry name" value="Lipoamide_DH"/>
</dbReference>
<dbReference type="InterPro" id="IPR023753">
    <property type="entry name" value="FAD/NAD-binding_dom"/>
</dbReference>
<dbReference type="Gene3D" id="3.50.50.60">
    <property type="entry name" value="FAD/NAD(P)-binding domain"/>
    <property type="match status" value="2"/>
</dbReference>
<evidence type="ECO:0000256" key="4">
    <source>
        <dbReference type="ARBA" id="ARBA00022630"/>
    </source>
</evidence>
<dbReference type="PRINTS" id="PR00411">
    <property type="entry name" value="PNDRDTASEI"/>
</dbReference>
<protein>
    <recommendedName>
        <fullName evidence="3 15">Dihydrolipoyl dehydrogenase</fullName>
        <ecNumber evidence="3 15">1.8.1.4</ecNumber>
    </recommendedName>
</protein>
<reference evidence="18 19" key="1">
    <citation type="submission" date="2019-05" db="EMBL/GenBank/DDBJ databases">
        <authorList>
            <person name="Pankratov T."/>
            <person name="Grouzdev D."/>
        </authorList>
    </citation>
    <scope>NUCLEOTIDE SEQUENCE [LARGE SCALE GENOMIC DNA]</scope>
    <source>
        <strain evidence="18 19">KEBCLARHB70R</strain>
    </source>
</reference>
<evidence type="ECO:0000256" key="15">
    <source>
        <dbReference type="RuleBase" id="RU003692"/>
    </source>
</evidence>
<feature type="disulfide bond" description="Redox-active" evidence="14">
    <location>
        <begin position="173"/>
        <end position="178"/>
    </location>
</feature>
<keyword evidence="19" id="KW-1185">Reference proteome</keyword>
<evidence type="ECO:0000313" key="19">
    <source>
        <dbReference type="Proteomes" id="UP000305654"/>
    </source>
</evidence>
<dbReference type="PANTHER" id="PTHR22912:SF151">
    <property type="entry name" value="DIHYDROLIPOYL DEHYDROGENASE, MITOCHONDRIAL"/>
    <property type="match status" value="1"/>
</dbReference>
<dbReference type="GO" id="GO:0050660">
    <property type="term" value="F:flavin adenine dinucleotide binding"/>
    <property type="evidence" value="ECO:0007669"/>
    <property type="project" value="InterPro"/>
</dbReference>
<evidence type="ECO:0000256" key="12">
    <source>
        <dbReference type="PIRSR" id="PIRSR000350-2"/>
    </source>
</evidence>
<dbReference type="InterPro" id="IPR050151">
    <property type="entry name" value="Class-I_Pyr_Nuc-Dis_Oxidored"/>
</dbReference>
<keyword evidence="6 13" id="KW-0274">FAD</keyword>
<dbReference type="InterPro" id="IPR004099">
    <property type="entry name" value="Pyr_nucl-diS_OxRdtase_dimer"/>
</dbReference>
<evidence type="ECO:0000256" key="13">
    <source>
        <dbReference type="PIRSR" id="PIRSR000350-3"/>
    </source>
</evidence>
<evidence type="ECO:0000256" key="7">
    <source>
        <dbReference type="ARBA" id="ARBA00023002"/>
    </source>
</evidence>
<dbReference type="InterPro" id="IPR012999">
    <property type="entry name" value="Pyr_OxRdtase_I_AS"/>
</dbReference>
<keyword evidence="7 15" id="KW-0560">Oxidoreductase</keyword>
<feature type="binding site" evidence="13">
    <location>
        <position position="440"/>
    </location>
    <ligand>
        <name>FAD</name>
        <dbReference type="ChEBI" id="CHEBI:57692"/>
    </ligand>
</feature>
<dbReference type="Pfam" id="PF00364">
    <property type="entry name" value="Biotin_lipoyl"/>
    <property type="match status" value="1"/>
</dbReference>
<keyword evidence="8 13" id="KW-0520">NAD</keyword>
<dbReference type="PROSITE" id="PS00189">
    <property type="entry name" value="LIPOYL"/>
    <property type="match status" value="1"/>
</dbReference>
<dbReference type="Gene3D" id="3.30.390.30">
    <property type="match status" value="1"/>
</dbReference>
<keyword evidence="4 15" id="KW-0285">Flavoprotein</keyword>
<evidence type="ECO:0000256" key="11">
    <source>
        <dbReference type="ARBA" id="ARBA00049187"/>
    </source>
</evidence>
<keyword evidence="9" id="KW-1015">Disulfide bond</keyword>
<dbReference type="EC" id="1.8.1.4" evidence="3 15"/>
<dbReference type="InterPro" id="IPR016156">
    <property type="entry name" value="FAD/NAD-linked_Rdtase_dimer_sf"/>
</dbReference>
<dbReference type="Proteomes" id="UP000305654">
    <property type="component" value="Unassembled WGS sequence"/>
</dbReference>
<feature type="binding site" evidence="13">
    <location>
        <begin position="307"/>
        <end position="314"/>
    </location>
    <ligand>
        <name>NAD(+)</name>
        <dbReference type="ChEBI" id="CHEBI:57540"/>
    </ligand>
</feature>
<feature type="active site" description="Proton acceptor" evidence="12">
    <location>
        <position position="572"/>
    </location>
</feature>
<sequence length="593" mass="61084">MATEIKVPVLGESVTTATVARWIKQPGDAVAADEAVVELETDKVSVEVAAPEAGVLGPLAVQEGEEVAVGAVLTTIEAGGVQAGGKAPDPAAKSKPASAAKEATPATSASPAKAAPPAPTAAPAAPAKEVGDTDYDLIVIGSGPGGYVCALRAAQLGLKTACVEKRATLGGTCLNIGCIPSKALLQSSENFHEIESSFAQHGIMVEGIRLDLARMHARKAGVVDANVKGVEFLFKKNGVTWLKGAGKITGPNHVEVDGKSFSAKNIVIATGSDSIGLPGIEIDEKRIVTSTGALELGSVPKHLVVIGAGVIGLELGSVWHRLGAEVTVVEYLDRIVPGLDNEIAKSFQRVLDKQGLKFRLGSKVTKAETTDKGVTLTVEPAKGGEATTIEADVVLVAIGRRAVSEGVGLEDVGVELDDRKRVKTDAHYATNIPSIHAIGDVISGPMLAHKAEDEGVALAEILAGQAGHVNYGVIPSVVYTWPEVAAVGRSEEELKADGVAYTVGKFPFTANGRARAMAATDGFVKILADKKTDRILGAHILGPDAGTLIAELATAMEFGASSEDVARICHAHPTLNEAVKEAALAVEGRALHI</sequence>
<feature type="binding site" evidence="13">
    <location>
        <position position="330"/>
    </location>
    <ligand>
        <name>NAD(+)</name>
        <dbReference type="ChEBI" id="CHEBI:57540"/>
    </ligand>
</feature>
<dbReference type="PANTHER" id="PTHR22912">
    <property type="entry name" value="DISULFIDE OXIDOREDUCTASE"/>
    <property type="match status" value="1"/>
</dbReference>
<dbReference type="PROSITE" id="PS00076">
    <property type="entry name" value="PYRIDINE_REDOX_1"/>
    <property type="match status" value="1"/>
</dbReference>
<keyword evidence="5" id="KW-0450">Lipoyl</keyword>
<evidence type="ECO:0000259" key="17">
    <source>
        <dbReference type="PROSITE" id="PS50968"/>
    </source>
</evidence>
<feature type="binding site" evidence="13">
    <location>
        <position position="246"/>
    </location>
    <ligand>
        <name>FAD</name>
        <dbReference type="ChEBI" id="CHEBI:57692"/>
    </ligand>
</feature>
<dbReference type="PIRSF" id="PIRSF000350">
    <property type="entry name" value="Mercury_reductase_MerA"/>
    <property type="match status" value="1"/>
</dbReference>
<dbReference type="EMBL" id="VCDI01000002">
    <property type="protein sequence ID" value="TLU73169.1"/>
    <property type="molecule type" value="Genomic_DNA"/>
</dbReference>
<feature type="binding site" evidence="13">
    <location>
        <position position="182"/>
    </location>
    <ligand>
        <name>FAD</name>
        <dbReference type="ChEBI" id="CHEBI:57692"/>
    </ligand>
</feature>
<gene>
    <name evidence="18" type="ORF">FE263_07010</name>
</gene>
<feature type="compositionally biased region" description="Low complexity" evidence="16">
    <location>
        <begin position="86"/>
        <end position="113"/>
    </location>
</feature>
<evidence type="ECO:0000256" key="9">
    <source>
        <dbReference type="ARBA" id="ARBA00023157"/>
    </source>
</evidence>
<dbReference type="RefSeq" id="WP_138325250.1">
    <property type="nucleotide sequence ID" value="NZ_VCDI01000002.1"/>
</dbReference>
<evidence type="ECO:0000256" key="6">
    <source>
        <dbReference type="ARBA" id="ARBA00022827"/>
    </source>
</evidence>
<dbReference type="GO" id="GO:0004148">
    <property type="term" value="F:dihydrolipoyl dehydrogenase (NADH) activity"/>
    <property type="evidence" value="ECO:0007669"/>
    <property type="project" value="UniProtKB-EC"/>
</dbReference>
<dbReference type="NCBIfam" id="TIGR01350">
    <property type="entry name" value="lipoamide_DH"/>
    <property type="match status" value="1"/>
</dbReference>
<dbReference type="Gene3D" id="2.40.50.100">
    <property type="match status" value="1"/>
</dbReference>
<evidence type="ECO:0000313" key="18">
    <source>
        <dbReference type="EMBL" id="TLU73169.1"/>
    </source>
</evidence>
<evidence type="ECO:0000256" key="2">
    <source>
        <dbReference type="ARBA" id="ARBA00007532"/>
    </source>
</evidence>
<accession>A0A5R9J869</accession>
<dbReference type="CDD" id="cd06849">
    <property type="entry name" value="lipoyl_domain"/>
    <property type="match status" value="1"/>
</dbReference>
<organism evidence="18 19">
    <name type="scientific">Lichenicoccus roseus</name>
    <dbReference type="NCBI Taxonomy" id="2683649"/>
    <lineage>
        <taxon>Bacteria</taxon>
        <taxon>Pseudomonadati</taxon>
        <taxon>Pseudomonadota</taxon>
        <taxon>Alphaproteobacteria</taxon>
        <taxon>Acetobacterales</taxon>
        <taxon>Acetobacteraceae</taxon>
        <taxon>Lichenicoccus</taxon>
    </lineage>
</organism>
<evidence type="ECO:0000256" key="10">
    <source>
        <dbReference type="ARBA" id="ARBA00023284"/>
    </source>
</evidence>
<dbReference type="OrthoDB" id="9764616at2"/>
<dbReference type="Pfam" id="PF02852">
    <property type="entry name" value="Pyr_redox_dim"/>
    <property type="match status" value="1"/>
</dbReference>
<keyword evidence="10 15" id="KW-0676">Redox-active center</keyword>
<dbReference type="GO" id="GO:0006103">
    <property type="term" value="P:2-oxoglutarate metabolic process"/>
    <property type="evidence" value="ECO:0007669"/>
    <property type="project" value="TreeGrafter"/>
</dbReference>
<dbReference type="FunFam" id="3.30.390.30:FF:000001">
    <property type="entry name" value="Dihydrolipoyl dehydrogenase"/>
    <property type="match status" value="1"/>
</dbReference>
<feature type="region of interest" description="Disordered" evidence="16">
    <location>
        <begin position="81"/>
        <end position="127"/>
    </location>
</feature>
<comment type="similarity">
    <text evidence="2 15">Belongs to the class-I pyridine nucleotide-disulfide oxidoreductase family.</text>
</comment>
<dbReference type="InterPro" id="IPR001100">
    <property type="entry name" value="Pyr_nuc-diS_OxRdtase"/>
</dbReference>
<dbReference type="InterPro" id="IPR000089">
    <property type="entry name" value="Biotin_lipoyl"/>
</dbReference>
<comment type="cofactor">
    <cofactor evidence="1">
        <name>(R)-lipoate</name>
        <dbReference type="ChEBI" id="CHEBI:83088"/>
    </cofactor>
</comment>
<dbReference type="InterPro" id="IPR011053">
    <property type="entry name" value="Single_hybrid_motif"/>
</dbReference>
<comment type="miscellaneous">
    <text evidence="15">The active site is a redox-active disulfide bond.</text>
</comment>
<comment type="cofactor">
    <cofactor evidence="13 15">
        <name>FAD</name>
        <dbReference type="ChEBI" id="CHEBI:57692"/>
    </cofactor>
    <text evidence="13 15">Binds 1 FAD per subunit.</text>
</comment>
<dbReference type="SUPFAM" id="SSF55424">
    <property type="entry name" value="FAD/NAD-linked reductases, dimerisation (C-terminal) domain"/>
    <property type="match status" value="1"/>
</dbReference>